<dbReference type="PANTHER" id="PTHR11615">
    <property type="entry name" value="NITRATE, FORMATE, IRON DEHYDROGENASE"/>
    <property type="match status" value="1"/>
</dbReference>
<reference evidence="5" key="2">
    <citation type="journal article" date="2020" name="Nat. Commun.">
        <title>Large-scale genome sequencing of mycorrhizal fungi provides insights into the early evolution of symbiotic traits.</title>
        <authorList>
            <person name="Miyauchi S."/>
            <person name="Kiss E."/>
            <person name="Kuo A."/>
            <person name="Drula E."/>
            <person name="Kohler A."/>
            <person name="Sanchez-Garcia M."/>
            <person name="Morin E."/>
            <person name="Andreopoulos B."/>
            <person name="Barry K.W."/>
            <person name="Bonito G."/>
            <person name="Buee M."/>
            <person name="Carver A."/>
            <person name="Chen C."/>
            <person name="Cichocki N."/>
            <person name="Clum A."/>
            <person name="Culley D."/>
            <person name="Crous P.W."/>
            <person name="Fauchery L."/>
            <person name="Girlanda M."/>
            <person name="Hayes R.D."/>
            <person name="Keri Z."/>
            <person name="LaButti K."/>
            <person name="Lipzen A."/>
            <person name="Lombard V."/>
            <person name="Magnuson J."/>
            <person name="Maillard F."/>
            <person name="Murat C."/>
            <person name="Nolan M."/>
            <person name="Ohm R.A."/>
            <person name="Pangilinan J."/>
            <person name="Pereira M.F."/>
            <person name="Perotto S."/>
            <person name="Peter M."/>
            <person name="Pfister S."/>
            <person name="Riley R."/>
            <person name="Sitrit Y."/>
            <person name="Stielow J.B."/>
            <person name="Szollosi G."/>
            <person name="Zifcakova L."/>
            <person name="Stursova M."/>
            <person name="Spatafora J.W."/>
            <person name="Tedersoo L."/>
            <person name="Vaario L.M."/>
            <person name="Yamada A."/>
            <person name="Yan M."/>
            <person name="Wang P."/>
            <person name="Xu J."/>
            <person name="Bruns T."/>
            <person name="Baldrian P."/>
            <person name="Vilgalys R."/>
            <person name="Dunand C."/>
            <person name="Henrissat B."/>
            <person name="Grigoriev I.V."/>
            <person name="Hibbett D."/>
            <person name="Nagy L.G."/>
            <person name="Martin F.M."/>
        </authorList>
    </citation>
    <scope>NUCLEOTIDE SEQUENCE</scope>
    <source>
        <strain evidence="5">Prilba</strain>
    </source>
</reference>
<gene>
    <name evidence="5" type="ORF">DFH94DRAFT_695838</name>
</gene>
<accession>A0A9P5K0B6</accession>
<keyword evidence="3" id="KW-0411">Iron-sulfur</keyword>
<evidence type="ECO:0000259" key="4">
    <source>
        <dbReference type="Pfam" id="PF02906"/>
    </source>
</evidence>
<reference evidence="5" key="1">
    <citation type="submission" date="2019-10" db="EMBL/GenBank/DDBJ databases">
        <authorList>
            <consortium name="DOE Joint Genome Institute"/>
            <person name="Kuo A."/>
            <person name="Miyauchi S."/>
            <person name="Kiss E."/>
            <person name="Drula E."/>
            <person name="Kohler A."/>
            <person name="Sanchez-Garcia M."/>
            <person name="Andreopoulos B."/>
            <person name="Barry K.W."/>
            <person name="Bonito G."/>
            <person name="Buee M."/>
            <person name="Carver A."/>
            <person name="Chen C."/>
            <person name="Cichocki N."/>
            <person name="Clum A."/>
            <person name="Culley D."/>
            <person name="Crous P.W."/>
            <person name="Fauchery L."/>
            <person name="Girlanda M."/>
            <person name="Hayes R."/>
            <person name="Keri Z."/>
            <person name="LaButti K."/>
            <person name="Lipzen A."/>
            <person name="Lombard V."/>
            <person name="Magnuson J."/>
            <person name="Maillard F."/>
            <person name="Morin E."/>
            <person name="Murat C."/>
            <person name="Nolan M."/>
            <person name="Ohm R."/>
            <person name="Pangilinan J."/>
            <person name="Pereira M."/>
            <person name="Perotto S."/>
            <person name="Peter M."/>
            <person name="Riley R."/>
            <person name="Sitrit Y."/>
            <person name="Stielow B."/>
            <person name="Szollosi G."/>
            <person name="Zifcakova L."/>
            <person name="Stursova M."/>
            <person name="Spatafora J.W."/>
            <person name="Tedersoo L."/>
            <person name="Vaario L.-M."/>
            <person name="Yamada A."/>
            <person name="Yan M."/>
            <person name="Wang P."/>
            <person name="Xu J."/>
            <person name="Bruns T."/>
            <person name="Baldrian P."/>
            <person name="Vilgalys R."/>
            <person name="Henrissat B."/>
            <person name="Grigoriev I.V."/>
            <person name="Hibbett D."/>
            <person name="Nagy L.G."/>
            <person name="Martin F.M."/>
        </authorList>
    </citation>
    <scope>NUCLEOTIDE SEQUENCE</scope>
    <source>
        <strain evidence="5">Prilba</strain>
    </source>
</reference>
<dbReference type="Pfam" id="PF02906">
    <property type="entry name" value="Fe_hyd_lg_C"/>
    <property type="match status" value="1"/>
</dbReference>
<dbReference type="AlphaFoldDB" id="A0A9P5K0B6"/>
<dbReference type="EMBL" id="WHVB01000019">
    <property type="protein sequence ID" value="KAF8472910.1"/>
    <property type="molecule type" value="Genomic_DNA"/>
</dbReference>
<dbReference type="InterPro" id="IPR009016">
    <property type="entry name" value="Fe_hydrogenase"/>
</dbReference>
<keyword evidence="2" id="KW-0479">Metal-binding</keyword>
<dbReference type="InterPro" id="IPR050340">
    <property type="entry name" value="Cytosolic_Fe-S_CAF"/>
</dbReference>
<dbReference type="Proteomes" id="UP000759537">
    <property type="component" value="Unassembled WGS sequence"/>
</dbReference>
<evidence type="ECO:0000256" key="1">
    <source>
        <dbReference type="ARBA" id="ARBA00006596"/>
    </source>
</evidence>
<organism evidence="5 6">
    <name type="scientific">Russula ochroleuca</name>
    <dbReference type="NCBI Taxonomy" id="152965"/>
    <lineage>
        <taxon>Eukaryota</taxon>
        <taxon>Fungi</taxon>
        <taxon>Dikarya</taxon>
        <taxon>Basidiomycota</taxon>
        <taxon>Agaricomycotina</taxon>
        <taxon>Agaricomycetes</taxon>
        <taxon>Russulales</taxon>
        <taxon>Russulaceae</taxon>
        <taxon>Russula</taxon>
    </lineage>
</organism>
<evidence type="ECO:0000313" key="5">
    <source>
        <dbReference type="EMBL" id="KAF8472910.1"/>
    </source>
</evidence>
<comment type="similarity">
    <text evidence="1">Belongs to the NARF family.</text>
</comment>
<dbReference type="OrthoDB" id="10253113at2759"/>
<name>A0A9P5K0B6_9AGAM</name>
<evidence type="ECO:0000313" key="6">
    <source>
        <dbReference type="Proteomes" id="UP000759537"/>
    </source>
</evidence>
<dbReference type="InterPro" id="IPR004108">
    <property type="entry name" value="Fe_hydrogenase_lsu_C"/>
</dbReference>
<sequence>MPIPLAHTLGFARMFDTTFTREILLSFIATTKSPQQVMGTLVKEWLAPHYWDYHSLDEVYHVTVVPCFDKKLEASRSETYHEFLPQRTVATRSRARHRRPMIASPFPFPKIFLYAQPPPVLLGLLRPPGSSSGLYLHSLMLAVAHTYPHPQP</sequence>
<dbReference type="SUPFAM" id="SSF53920">
    <property type="entry name" value="Fe-only hydrogenase"/>
    <property type="match status" value="1"/>
</dbReference>
<keyword evidence="2" id="KW-0004">4Fe-4S</keyword>
<comment type="caution">
    <text evidence="5">The sequence shown here is derived from an EMBL/GenBank/DDBJ whole genome shotgun (WGS) entry which is preliminary data.</text>
</comment>
<evidence type="ECO:0000256" key="2">
    <source>
        <dbReference type="ARBA" id="ARBA00022485"/>
    </source>
</evidence>
<keyword evidence="2" id="KW-0408">Iron</keyword>
<proteinExistence type="inferred from homology"/>
<keyword evidence="6" id="KW-1185">Reference proteome</keyword>
<dbReference type="Gene3D" id="3.40.950.10">
    <property type="entry name" value="Fe-only Hydrogenase (Larger Subunit), Chain L, domain 3"/>
    <property type="match status" value="1"/>
</dbReference>
<dbReference type="GO" id="GO:0051539">
    <property type="term" value="F:4 iron, 4 sulfur cluster binding"/>
    <property type="evidence" value="ECO:0007669"/>
    <property type="project" value="UniProtKB-KW"/>
</dbReference>
<feature type="domain" description="Iron hydrogenase large subunit C-terminal" evidence="4">
    <location>
        <begin position="24"/>
        <end position="81"/>
    </location>
</feature>
<dbReference type="Gene3D" id="3.40.50.1780">
    <property type="match status" value="1"/>
</dbReference>
<evidence type="ECO:0000256" key="3">
    <source>
        <dbReference type="ARBA" id="ARBA00023014"/>
    </source>
</evidence>
<protein>
    <submittedName>
        <fullName evidence="5">Iron hydrogenase</fullName>
    </submittedName>
</protein>